<protein>
    <submittedName>
        <fullName evidence="9">Ras-related protein Rab-33</fullName>
    </submittedName>
</protein>
<evidence type="ECO:0000256" key="6">
    <source>
        <dbReference type="ARBA" id="ARBA00023289"/>
    </source>
</evidence>
<evidence type="ECO:0000256" key="5">
    <source>
        <dbReference type="ARBA" id="ARBA00023288"/>
    </source>
</evidence>
<dbReference type="GO" id="GO:0003924">
    <property type="term" value="F:GTPase activity"/>
    <property type="evidence" value="ECO:0007669"/>
    <property type="project" value="InterPro"/>
</dbReference>
<dbReference type="InterPro" id="IPR001806">
    <property type="entry name" value="Small_GTPase"/>
</dbReference>
<keyword evidence="2" id="KW-0547">Nucleotide-binding</keyword>
<dbReference type="InterPro" id="IPR041822">
    <property type="entry name" value="Rab33A/B"/>
</dbReference>
<dbReference type="SMART" id="SM00176">
    <property type="entry name" value="RAN"/>
    <property type="match status" value="1"/>
</dbReference>
<keyword evidence="3" id="KW-0342">GTP-binding</keyword>
<evidence type="ECO:0000256" key="1">
    <source>
        <dbReference type="ARBA" id="ARBA00006270"/>
    </source>
</evidence>
<dbReference type="GO" id="GO:0005525">
    <property type="term" value="F:GTP binding"/>
    <property type="evidence" value="ECO:0007669"/>
    <property type="project" value="UniProtKB-KW"/>
</dbReference>
<dbReference type="NCBIfam" id="TIGR00231">
    <property type="entry name" value="small_GTP"/>
    <property type="match status" value="1"/>
</dbReference>
<dbReference type="GO" id="GO:0012505">
    <property type="term" value="C:endomembrane system"/>
    <property type="evidence" value="ECO:0007669"/>
    <property type="project" value="UniProtKB-SubCell"/>
</dbReference>
<keyword evidence="5" id="KW-0449">Lipoprotein</keyword>
<proteinExistence type="inferred from homology"/>
<keyword evidence="6" id="KW-0636">Prenylation</keyword>
<dbReference type="SUPFAM" id="SSF52540">
    <property type="entry name" value="P-loop containing nucleoside triphosphate hydrolases"/>
    <property type="match status" value="1"/>
</dbReference>
<keyword evidence="4" id="KW-0472">Membrane</keyword>
<name>A0A5S6QQQ6_TRIMR</name>
<dbReference type="PROSITE" id="PS51419">
    <property type="entry name" value="RAB"/>
    <property type="match status" value="1"/>
</dbReference>
<dbReference type="SMART" id="SM00174">
    <property type="entry name" value="RHO"/>
    <property type="match status" value="1"/>
</dbReference>
<organism evidence="8 9">
    <name type="scientific">Trichuris muris</name>
    <name type="common">Mouse whipworm</name>
    <dbReference type="NCBI Taxonomy" id="70415"/>
    <lineage>
        <taxon>Eukaryota</taxon>
        <taxon>Metazoa</taxon>
        <taxon>Ecdysozoa</taxon>
        <taxon>Nematoda</taxon>
        <taxon>Enoplea</taxon>
        <taxon>Dorylaimia</taxon>
        <taxon>Trichinellida</taxon>
        <taxon>Trichuridae</taxon>
        <taxon>Trichuris</taxon>
    </lineage>
</organism>
<dbReference type="Proteomes" id="UP000046395">
    <property type="component" value="Unassembled WGS sequence"/>
</dbReference>
<dbReference type="FunFam" id="3.40.50.300:FF:002685">
    <property type="entry name" value="RAB33A, member RAS oncogene family"/>
    <property type="match status" value="1"/>
</dbReference>
<dbReference type="AlphaFoldDB" id="A0A5S6QQQ6"/>
<evidence type="ECO:0000256" key="2">
    <source>
        <dbReference type="ARBA" id="ARBA00022741"/>
    </source>
</evidence>
<dbReference type="InterPro" id="IPR005225">
    <property type="entry name" value="Small_GTP-bd"/>
</dbReference>
<sequence>MEIAPTAENVSVTRIAQPSRVVSRPTCRRTFKVIVLGDPNVGKTCLSFRFCNGKFPSNTEATIGVDFREKVVELDGELLRIQFWDTAGQERFRQSMVSHYYRNVHAIIFVYDVSQASSFRQLPHWIDECQKHGVFGTVPMLLVGNKCDVPTVQVSTDEAQRFADQHDMPLFITSAKDEAETDQITSIYMTLVHILQKNKPVHVTTDEERVRLKAHLEEQSSDYCGC</sequence>
<dbReference type="WBParaSite" id="TMUE_2000009488.1">
    <property type="protein sequence ID" value="TMUE_2000009488.1"/>
    <property type="gene ID" value="WBGene00288241"/>
</dbReference>
<dbReference type="Pfam" id="PF00071">
    <property type="entry name" value="Ras"/>
    <property type="match status" value="1"/>
</dbReference>
<dbReference type="PRINTS" id="PR00449">
    <property type="entry name" value="RASTRNSFRMNG"/>
</dbReference>
<evidence type="ECO:0000313" key="8">
    <source>
        <dbReference type="Proteomes" id="UP000046395"/>
    </source>
</evidence>
<dbReference type="InterPro" id="IPR027417">
    <property type="entry name" value="P-loop_NTPase"/>
</dbReference>
<comment type="similarity">
    <text evidence="1">Belongs to the small GTPase superfamily. Rab family.</text>
</comment>
<keyword evidence="8" id="KW-1185">Reference proteome</keyword>
<evidence type="ECO:0000256" key="3">
    <source>
        <dbReference type="ARBA" id="ARBA00023134"/>
    </source>
</evidence>
<dbReference type="Gene3D" id="3.40.50.300">
    <property type="entry name" value="P-loop containing nucleotide triphosphate hydrolases"/>
    <property type="match status" value="1"/>
</dbReference>
<dbReference type="PROSITE" id="PS51421">
    <property type="entry name" value="RAS"/>
    <property type="match status" value="1"/>
</dbReference>
<dbReference type="STRING" id="70415.A0A5S6QQQ6"/>
<reference evidence="9" key="1">
    <citation type="submission" date="2019-12" db="UniProtKB">
        <authorList>
            <consortium name="WormBaseParasite"/>
        </authorList>
    </citation>
    <scope>IDENTIFICATION</scope>
</reference>
<evidence type="ECO:0000256" key="7">
    <source>
        <dbReference type="ARBA" id="ARBA00037868"/>
    </source>
</evidence>
<dbReference type="GO" id="GO:0032482">
    <property type="term" value="P:Rab protein signal transduction"/>
    <property type="evidence" value="ECO:0007669"/>
    <property type="project" value="InterPro"/>
</dbReference>
<dbReference type="SMART" id="SM00173">
    <property type="entry name" value="RAS"/>
    <property type="match status" value="1"/>
</dbReference>
<comment type="subcellular location">
    <subcellularLocation>
        <location evidence="7">Endomembrane system</location>
        <topology evidence="7">Lipid-anchor</topology>
    </subcellularLocation>
</comment>
<dbReference type="SMART" id="SM00175">
    <property type="entry name" value="RAB"/>
    <property type="match status" value="1"/>
</dbReference>
<accession>A0A5S6QQQ6</accession>
<evidence type="ECO:0000313" key="9">
    <source>
        <dbReference type="WBParaSite" id="TMUE_2000009488.1"/>
    </source>
</evidence>
<evidence type="ECO:0000256" key="4">
    <source>
        <dbReference type="ARBA" id="ARBA00023136"/>
    </source>
</evidence>
<dbReference type="CDD" id="cd04115">
    <property type="entry name" value="Rab33B_Rab33A"/>
    <property type="match status" value="1"/>
</dbReference>
<dbReference type="PANTHER" id="PTHR47978">
    <property type="match status" value="1"/>
</dbReference>